<reference evidence="4 5" key="1">
    <citation type="submission" date="2020-02" db="EMBL/GenBank/DDBJ databases">
        <authorList>
            <person name="Kim M.K."/>
        </authorList>
    </citation>
    <scope>NUCLEOTIDE SEQUENCE [LARGE SCALE GENOMIC DNA]</scope>
    <source>
        <strain evidence="4 5">BT327</strain>
    </source>
</reference>
<dbReference type="CDD" id="cd10967">
    <property type="entry name" value="CE4_GLA_like_6s"/>
    <property type="match status" value="1"/>
</dbReference>
<feature type="domain" description="NodB homology" evidence="3">
    <location>
        <begin position="39"/>
        <end position="262"/>
    </location>
</feature>
<accession>A0A6B3LY78</accession>
<sequence length="262" mass="29783">MKAKYLLLFLLTVVVLAAAWVGYTKYFNSAYKYAKPAQAAFVISFDDQYVAEWYAQRALFAKYNVEATFFITNPDSLTSDEVEMLKALERDGHEIASHGAKHVNALNYTEEHGLEAYIQNEIIPSVKSLQKLGFTPVTFAYPYGANSRTIDHELLKYFYLLRGDSWKVKGKTVDELDKIFYRYDGRRVINGLGIDHGSGVTLEDIEQAFKRAAEHKQAIKLYAHAINNSKATYSISPEMLEKIFKAAQKYQLTSVTFKGLIL</sequence>
<evidence type="ECO:0000256" key="2">
    <source>
        <dbReference type="ARBA" id="ARBA00022729"/>
    </source>
</evidence>
<gene>
    <name evidence="4" type="ORF">GXP69_13020</name>
</gene>
<dbReference type="GO" id="GO:0005576">
    <property type="term" value="C:extracellular region"/>
    <property type="evidence" value="ECO:0007669"/>
    <property type="project" value="UniProtKB-SubCell"/>
</dbReference>
<name>A0A6B3LY78_9BACT</name>
<dbReference type="EMBL" id="JAAGWD010000005">
    <property type="protein sequence ID" value="NEM98620.1"/>
    <property type="molecule type" value="Genomic_DNA"/>
</dbReference>
<dbReference type="Proteomes" id="UP000474777">
    <property type="component" value="Unassembled WGS sequence"/>
</dbReference>
<keyword evidence="2" id="KW-0732">Signal</keyword>
<evidence type="ECO:0000313" key="4">
    <source>
        <dbReference type="EMBL" id="NEM98620.1"/>
    </source>
</evidence>
<keyword evidence="5" id="KW-1185">Reference proteome</keyword>
<dbReference type="Gene3D" id="3.20.20.370">
    <property type="entry name" value="Glycoside hydrolase/deacetylase"/>
    <property type="match status" value="1"/>
</dbReference>
<dbReference type="PROSITE" id="PS51677">
    <property type="entry name" value="NODB"/>
    <property type="match status" value="1"/>
</dbReference>
<proteinExistence type="predicted"/>
<dbReference type="PANTHER" id="PTHR34216">
    <property type="match status" value="1"/>
</dbReference>
<dbReference type="GO" id="GO:0016810">
    <property type="term" value="F:hydrolase activity, acting on carbon-nitrogen (but not peptide) bonds"/>
    <property type="evidence" value="ECO:0007669"/>
    <property type="project" value="InterPro"/>
</dbReference>
<dbReference type="InterPro" id="IPR051398">
    <property type="entry name" value="Polysacch_Deacetylase"/>
</dbReference>
<dbReference type="SUPFAM" id="SSF88713">
    <property type="entry name" value="Glycoside hydrolase/deacetylase"/>
    <property type="match status" value="1"/>
</dbReference>
<dbReference type="GO" id="GO:0005975">
    <property type="term" value="P:carbohydrate metabolic process"/>
    <property type="evidence" value="ECO:0007669"/>
    <property type="project" value="InterPro"/>
</dbReference>
<dbReference type="InterPro" id="IPR011330">
    <property type="entry name" value="Glyco_hydro/deAcase_b/a-brl"/>
</dbReference>
<dbReference type="Pfam" id="PF01522">
    <property type="entry name" value="Polysacc_deac_1"/>
    <property type="match status" value="1"/>
</dbReference>
<protein>
    <submittedName>
        <fullName evidence="4">Polysaccharide deacetylase family protein</fullName>
    </submittedName>
</protein>
<evidence type="ECO:0000259" key="3">
    <source>
        <dbReference type="PROSITE" id="PS51677"/>
    </source>
</evidence>
<dbReference type="InterPro" id="IPR002509">
    <property type="entry name" value="NODB_dom"/>
</dbReference>
<dbReference type="AlphaFoldDB" id="A0A6B3LY78"/>
<comment type="subcellular location">
    <subcellularLocation>
        <location evidence="1">Secreted</location>
    </subcellularLocation>
</comment>
<organism evidence="4 5">
    <name type="scientific">Pontibacter burrus</name>
    <dbReference type="NCBI Taxonomy" id="2704466"/>
    <lineage>
        <taxon>Bacteria</taxon>
        <taxon>Pseudomonadati</taxon>
        <taxon>Bacteroidota</taxon>
        <taxon>Cytophagia</taxon>
        <taxon>Cytophagales</taxon>
        <taxon>Hymenobacteraceae</taxon>
        <taxon>Pontibacter</taxon>
    </lineage>
</organism>
<evidence type="ECO:0000256" key="1">
    <source>
        <dbReference type="ARBA" id="ARBA00004613"/>
    </source>
</evidence>
<dbReference type="RefSeq" id="WP_163915503.1">
    <property type="nucleotide sequence ID" value="NZ_JAAGWD010000005.1"/>
</dbReference>
<evidence type="ECO:0000313" key="5">
    <source>
        <dbReference type="Proteomes" id="UP000474777"/>
    </source>
</evidence>
<comment type="caution">
    <text evidence="4">The sequence shown here is derived from an EMBL/GenBank/DDBJ whole genome shotgun (WGS) entry which is preliminary data.</text>
</comment>
<dbReference type="PANTHER" id="PTHR34216:SF3">
    <property type="entry name" value="POLY-BETA-1,6-N-ACETYL-D-GLUCOSAMINE N-DEACETYLASE"/>
    <property type="match status" value="1"/>
</dbReference>